<keyword evidence="2" id="KW-1185">Reference proteome</keyword>
<dbReference type="EMBL" id="JBBWWQ010000006">
    <property type="protein sequence ID" value="KAK8944754.1"/>
    <property type="molecule type" value="Genomic_DNA"/>
</dbReference>
<sequence>MVSKMCKLSEPNDRSDPSIILTTVKFTTPCRLYFEFQIAAAIPLPINHFQISRSAPKALASLPLGHHDLLTPPLPQSPNVAASAISASPISSLPHFLTPALLHDSILQLSTHYASLFANTDANADVDHKPSRFPSKLGPAG</sequence>
<gene>
    <name evidence="1" type="ORF">KSP39_PZI007574</name>
</gene>
<protein>
    <submittedName>
        <fullName evidence="1">Uncharacterized protein</fullName>
    </submittedName>
</protein>
<organism evidence="1 2">
    <name type="scientific">Platanthera zijinensis</name>
    <dbReference type="NCBI Taxonomy" id="2320716"/>
    <lineage>
        <taxon>Eukaryota</taxon>
        <taxon>Viridiplantae</taxon>
        <taxon>Streptophyta</taxon>
        <taxon>Embryophyta</taxon>
        <taxon>Tracheophyta</taxon>
        <taxon>Spermatophyta</taxon>
        <taxon>Magnoliopsida</taxon>
        <taxon>Liliopsida</taxon>
        <taxon>Asparagales</taxon>
        <taxon>Orchidaceae</taxon>
        <taxon>Orchidoideae</taxon>
        <taxon>Orchideae</taxon>
        <taxon>Orchidinae</taxon>
        <taxon>Platanthera</taxon>
    </lineage>
</organism>
<dbReference type="Proteomes" id="UP001418222">
    <property type="component" value="Unassembled WGS sequence"/>
</dbReference>
<reference evidence="1 2" key="1">
    <citation type="journal article" date="2022" name="Nat. Plants">
        <title>Genomes of leafy and leafless Platanthera orchids illuminate the evolution of mycoheterotrophy.</title>
        <authorList>
            <person name="Li M.H."/>
            <person name="Liu K.W."/>
            <person name="Li Z."/>
            <person name="Lu H.C."/>
            <person name="Ye Q.L."/>
            <person name="Zhang D."/>
            <person name="Wang J.Y."/>
            <person name="Li Y.F."/>
            <person name="Zhong Z.M."/>
            <person name="Liu X."/>
            <person name="Yu X."/>
            <person name="Liu D.K."/>
            <person name="Tu X.D."/>
            <person name="Liu B."/>
            <person name="Hao Y."/>
            <person name="Liao X.Y."/>
            <person name="Jiang Y.T."/>
            <person name="Sun W.H."/>
            <person name="Chen J."/>
            <person name="Chen Y.Q."/>
            <person name="Ai Y."/>
            <person name="Zhai J.W."/>
            <person name="Wu S.S."/>
            <person name="Zhou Z."/>
            <person name="Hsiao Y.Y."/>
            <person name="Wu W.L."/>
            <person name="Chen Y.Y."/>
            <person name="Lin Y.F."/>
            <person name="Hsu J.L."/>
            <person name="Li C.Y."/>
            <person name="Wang Z.W."/>
            <person name="Zhao X."/>
            <person name="Zhong W.Y."/>
            <person name="Ma X.K."/>
            <person name="Ma L."/>
            <person name="Huang J."/>
            <person name="Chen G.Z."/>
            <person name="Huang M.Z."/>
            <person name="Huang L."/>
            <person name="Peng D.H."/>
            <person name="Luo Y.B."/>
            <person name="Zou S.Q."/>
            <person name="Chen S.P."/>
            <person name="Lan S."/>
            <person name="Tsai W.C."/>
            <person name="Van de Peer Y."/>
            <person name="Liu Z.J."/>
        </authorList>
    </citation>
    <scope>NUCLEOTIDE SEQUENCE [LARGE SCALE GENOMIC DNA]</scope>
    <source>
        <strain evidence="1">Lor287</strain>
    </source>
</reference>
<accession>A0AAP0G8Y2</accession>
<name>A0AAP0G8Y2_9ASPA</name>
<dbReference type="AlphaFoldDB" id="A0AAP0G8Y2"/>
<evidence type="ECO:0000313" key="2">
    <source>
        <dbReference type="Proteomes" id="UP001418222"/>
    </source>
</evidence>
<proteinExistence type="predicted"/>
<comment type="caution">
    <text evidence="1">The sequence shown here is derived from an EMBL/GenBank/DDBJ whole genome shotgun (WGS) entry which is preliminary data.</text>
</comment>
<evidence type="ECO:0000313" key="1">
    <source>
        <dbReference type="EMBL" id="KAK8944754.1"/>
    </source>
</evidence>